<dbReference type="InterPro" id="IPR036163">
    <property type="entry name" value="HMA_dom_sf"/>
</dbReference>
<keyword evidence="4 10" id="KW-0479">Metal-binding</keyword>
<evidence type="ECO:0000256" key="6">
    <source>
        <dbReference type="ARBA" id="ARBA00022840"/>
    </source>
</evidence>
<evidence type="ECO:0000256" key="1">
    <source>
        <dbReference type="ARBA" id="ARBA00004127"/>
    </source>
</evidence>
<evidence type="ECO:0000259" key="11">
    <source>
        <dbReference type="PROSITE" id="PS50846"/>
    </source>
</evidence>
<dbReference type="Pfam" id="PF00122">
    <property type="entry name" value="E1-E2_ATPase"/>
    <property type="match status" value="1"/>
</dbReference>
<dbReference type="PATRIC" id="fig|1276258.3.peg.248"/>
<feature type="transmembrane region" description="Helical" evidence="10">
    <location>
        <begin position="185"/>
        <end position="203"/>
    </location>
</feature>
<dbReference type="GO" id="GO:0055070">
    <property type="term" value="P:copper ion homeostasis"/>
    <property type="evidence" value="ECO:0007669"/>
    <property type="project" value="TreeGrafter"/>
</dbReference>
<comment type="subcellular location">
    <subcellularLocation>
        <location evidence="10">Cell membrane</location>
    </subcellularLocation>
    <subcellularLocation>
        <location evidence="1">Endomembrane system</location>
        <topology evidence="1">Multi-pass membrane protein</topology>
    </subcellularLocation>
</comment>
<evidence type="ECO:0000256" key="8">
    <source>
        <dbReference type="ARBA" id="ARBA00022989"/>
    </source>
</evidence>
<dbReference type="GO" id="GO:0043682">
    <property type="term" value="F:P-type divalent copper transporter activity"/>
    <property type="evidence" value="ECO:0007669"/>
    <property type="project" value="TreeGrafter"/>
</dbReference>
<dbReference type="InterPro" id="IPR006121">
    <property type="entry name" value="HMA_dom"/>
</dbReference>
<feature type="transmembrane region" description="Helical" evidence="10">
    <location>
        <begin position="672"/>
        <end position="689"/>
    </location>
</feature>
<dbReference type="CDD" id="cd00371">
    <property type="entry name" value="HMA"/>
    <property type="match status" value="1"/>
</dbReference>
<feature type="transmembrane region" description="Helical" evidence="10">
    <location>
        <begin position="695"/>
        <end position="714"/>
    </location>
</feature>
<dbReference type="PROSITE" id="PS50846">
    <property type="entry name" value="HMA_2"/>
    <property type="match status" value="1"/>
</dbReference>
<keyword evidence="6 10" id="KW-0067">ATP-binding</keyword>
<feature type="domain" description="HMA" evidence="11">
    <location>
        <begin position="1"/>
        <end position="66"/>
    </location>
</feature>
<name>V5RHT2_SPIAP</name>
<dbReference type="SUPFAM" id="SSF56784">
    <property type="entry name" value="HAD-like"/>
    <property type="match status" value="1"/>
</dbReference>
<feature type="transmembrane region" description="Helical" evidence="10">
    <location>
        <begin position="371"/>
        <end position="393"/>
    </location>
</feature>
<dbReference type="Gene3D" id="2.70.150.10">
    <property type="entry name" value="Calcium-transporting ATPase, cytoplasmic transduction domain A"/>
    <property type="match status" value="1"/>
</dbReference>
<dbReference type="InterPro" id="IPR036412">
    <property type="entry name" value="HAD-like_sf"/>
</dbReference>
<dbReference type="NCBIfam" id="TIGR01525">
    <property type="entry name" value="ATPase-IB_hvy"/>
    <property type="match status" value="1"/>
</dbReference>
<keyword evidence="3 10" id="KW-0812">Transmembrane</keyword>
<reference evidence="12 13" key="1">
    <citation type="journal article" date="2014" name="Genome Announc.">
        <title>Complete Genome Sequence of Spiroplasma apis B31T (ATCC 33834), a Bacterium Associated with May Disease of Honeybees (Apis mellifera).</title>
        <authorList>
            <person name="Ku C."/>
            <person name="Lo W.S."/>
            <person name="Chen L.L."/>
            <person name="Kuo C.H."/>
        </authorList>
    </citation>
    <scope>NUCLEOTIDE SEQUENCE [LARGE SCALE GENOMIC DNA]</scope>
    <source>
        <strain evidence="12">B31</strain>
    </source>
</reference>
<dbReference type="InterPro" id="IPR044492">
    <property type="entry name" value="P_typ_ATPase_HD_dom"/>
</dbReference>
<dbReference type="PANTHER" id="PTHR43520">
    <property type="entry name" value="ATP7, ISOFORM B"/>
    <property type="match status" value="1"/>
</dbReference>
<dbReference type="GO" id="GO:0016887">
    <property type="term" value="F:ATP hydrolysis activity"/>
    <property type="evidence" value="ECO:0007669"/>
    <property type="project" value="InterPro"/>
</dbReference>
<dbReference type="InterPro" id="IPR008250">
    <property type="entry name" value="ATPase_P-typ_transduc_dom_A_sf"/>
</dbReference>
<dbReference type="FunFam" id="3.30.70.100:FF:000001">
    <property type="entry name" value="ATPase copper transporting beta"/>
    <property type="match status" value="1"/>
</dbReference>
<dbReference type="GO" id="GO:0005886">
    <property type="term" value="C:plasma membrane"/>
    <property type="evidence" value="ECO:0007669"/>
    <property type="project" value="UniProtKB-SubCell"/>
</dbReference>
<dbReference type="STRING" id="1276258.SAPIS_v1c02530"/>
<dbReference type="GO" id="GO:0012505">
    <property type="term" value="C:endomembrane system"/>
    <property type="evidence" value="ECO:0007669"/>
    <property type="project" value="UniProtKB-SubCell"/>
</dbReference>
<comment type="similarity">
    <text evidence="2 10">Belongs to the cation transport ATPase (P-type) (TC 3.A.3) family. Type IB subfamily.</text>
</comment>
<dbReference type="Gene3D" id="3.40.1110.10">
    <property type="entry name" value="Calcium-transporting ATPase, cytoplasmic domain N"/>
    <property type="match status" value="1"/>
</dbReference>
<protein>
    <submittedName>
        <fullName evidence="12">Copper transporting ATPase</fullName>
    </submittedName>
</protein>
<dbReference type="InterPro" id="IPR059000">
    <property type="entry name" value="ATPase_P-type_domA"/>
</dbReference>
<dbReference type="InterPro" id="IPR023214">
    <property type="entry name" value="HAD_sf"/>
</dbReference>
<dbReference type="PROSITE" id="PS01047">
    <property type="entry name" value="HMA_1"/>
    <property type="match status" value="1"/>
</dbReference>
<dbReference type="Gene3D" id="3.40.50.1000">
    <property type="entry name" value="HAD superfamily/HAD-like"/>
    <property type="match status" value="1"/>
</dbReference>
<evidence type="ECO:0000256" key="4">
    <source>
        <dbReference type="ARBA" id="ARBA00022723"/>
    </source>
</evidence>
<dbReference type="OrthoDB" id="9813266at2"/>
<keyword evidence="7" id="KW-1278">Translocase</keyword>
<dbReference type="InterPro" id="IPR023298">
    <property type="entry name" value="ATPase_P-typ_TM_dom_sf"/>
</dbReference>
<evidence type="ECO:0000256" key="7">
    <source>
        <dbReference type="ARBA" id="ARBA00022967"/>
    </source>
</evidence>
<keyword evidence="13" id="KW-1185">Reference proteome</keyword>
<dbReference type="SFLD" id="SFLDS00003">
    <property type="entry name" value="Haloacid_Dehalogenase"/>
    <property type="match status" value="1"/>
</dbReference>
<dbReference type="Proteomes" id="UP000018550">
    <property type="component" value="Chromosome"/>
</dbReference>
<dbReference type="InterPro" id="IPR001757">
    <property type="entry name" value="P_typ_ATPase"/>
</dbReference>
<dbReference type="InterPro" id="IPR027256">
    <property type="entry name" value="P-typ_ATPase_IB"/>
</dbReference>
<dbReference type="InterPro" id="IPR023299">
    <property type="entry name" value="ATPase_P-typ_cyto_dom_N"/>
</dbReference>
<dbReference type="PROSITE" id="PS01229">
    <property type="entry name" value="COF_2"/>
    <property type="match status" value="1"/>
</dbReference>
<dbReference type="InterPro" id="IPR018303">
    <property type="entry name" value="ATPase_P-typ_P_site"/>
</dbReference>
<dbReference type="PROSITE" id="PS00154">
    <property type="entry name" value="ATPASE_E1_E2"/>
    <property type="match status" value="1"/>
</dbReference>
<dbReference type="AlphaFoldDB" id="V5RHT2"/>
<organism evidence="12 13">
    <name type="scientific">Spiroplasma apis B31</name>
    <dbReference type="NCBI Taxonomy" id="1276258"/>
    <lineage>
        <taxon>Bacteria</taxon>
        <taxon>Bacillati</taxon>
        <taxon>Mycoplasmatota</taxon>
        <taxon>Mollicutes</taxon>
        <taxon>Entomoplasmatales</taxon>
        <taxon>Spiroplasmataceae</taxon>
        <taxon>Spiroplasma</taxon>
    </lineage>
</organism>
<dbReference type="HOGENOM" id="CLU_001771_0_3_14"/>
<dbReference type="KEGG" id="sapi:SAPIS_v1c02530"/>
<dbReference type="Pfam" id="PF00403">
    <property type="entry name" value="HMA"/>
    <property type="match status" value="1"/>
</dbReference>
<evidence type="ECO:0000313" key="12">
    <source>
        <dbReference type="EMBL" id="AHB36099.1"/>
    </source>
</evidence>
<dbReference type="SUPFAM" id="SSF81665">
    <property type="entry name" value="Calcium ATPase, transmembrane domain M"/>
    <property type="match status" value="1"/>
</dbReference>
<dbReference type="Gene3D" id="3.30.70.100">
    <property type="match status" value="1"/>
</dbReference>
<dbReference type="NCBIfam" id="TIGR01494">
    <property type="entry name" value="ATPase_P-type"/>
    <property type="match status" value="1"/>
</dbReference>
<dbReference type="eggNOG" id="COG2217">
    <property type="taxonomic scope" value="Bacteria"/>
</dbReference>
<dbReference type="GO" id="GO:0005507">
    <property type="term" value="F:copper ion binding"/>
    <property type="evidence" value="ECO:0007669"/>
    <property type="project" value="TreeGrafter"/>
</dbReference>
<dbReference type="PRINTS" id="PR00943">
    <property type="entry name" value="CUATPASE"/>
</dbReference>
<dbReference type="PANTHER" id="PTHR43520:SF8">
    <property type="entry name" value="P-TYPE CU(+) TRANSPORTER"/>
    <property type="match status" value="1"/>
</dbReference>
<gene>
    <name evidence="12" type="primary">copA</name>
    <name evidence="12" type="ORF">SAPIS_v1c02530</name>
</gene>
<proteinExistence type="inferred from homology"/>
<evidence type="ECO:0000313" key="13">
    <source>
        <dbReference type="Proteomes" id="UP000018550"/>
    </source>
</evidence>
<dbReference type="InterPro" id="IPR017969">
    <property type="entry name" value="Heavy-metal-associated_CS"/>
</dbReference>
<evidence type="ECO:0000256" key="9">
    <source>
        <dbReference type="ARBA" id="ARBA00023136"/>
    </source>
</evidence>
<keyword evidence="8 10" id="KW-1133">Transmembrane helix</keyword>
<dbReference type="NCBIfam" id="TIGR01511">
    <property type="entry name" value="ATPase-IB1_Cu"/>
    <property type="match status" value="1"/>
</dbReference>
<dbReference type="EMBL" id="CP006682">
    <property type="protein sequence ID" value="AHB36099.1"/>
    <property type="molecule type" value="Genomic_DNA"/>
</dbReference>
<dbReference type="Pfam" id="PF00702">
    <property type="entry name" value="Hydrolase"/>
    <property type="match status" value="1"/>
</dbReference>
<keyword evidence="10" id="KW-1003">Cell membrane</keyword>
<dbReference type="RefSeq" id="WP_023789033.1">
    <property type="nucleotide sequence ID" value="NC_022998.1"/>
</dbReference>
<evidence type="ECO:0000256" key="2">
    <source>
        <dbReference type="ARBA" id="ARBA00006024"/>
    </source>
</evidence>
<dbReference type="SUPFAM" id="SSF81653">
    <property type="entry name" value="Calcium ATPase, transduction domain A"/>
    <property type="match status" value="1"/>
</dbReference>
<evidence type="ECO:0000256" key="3">
    <source>
        <dbReference type="ARBA" id="ARBA00022692"/>
    </source>
</evidence>
<feature type="transmembrane region" description="Helical" evidence="10">
    <location>
        <begin position="121"/>
        <end position="139"/>
    </location>
</feature>
<feature type="transmembrane region" description="Helical" evidence="10">
    <location>
        <begin position="84"/>
        <end position="109"/>
    </location>
</feature>
<dbReference type="PRINTS" id="PR00119">
    <property type="entry name" value="CATATPASE"/>
</dbReference>
<evidence type="ECO:0000256" key="10">
    <source>
        <dbReference type="RuleBase" id="RU362081"/>
    </source>
</evidence>
<dbReference type="SFLD" id="SFLDF00027">
    <property type="entry name" value="p-type_atpase"/>
    <property type="match status" value="1"/>
</dbReference>
<keyword evidence="5 10" id="KW-0547">Nucleotide-binding</keyword>
<keyword evidence="9 10" id="KW-0472">Membrane</keyword>
<accession>V5RHT2</accession>
<sequence>MKREFSLEGMSCTNCAKTINNSLSKSQGIKKVRVSLPLKSLIVECDEEINSEHIIDLVRKLGYKAEEKTGSFETKLWDREAKSYLIRFILAATLTFPLLLGMFLGLFKYESTLTAMLNNPIYQLITIIIIEFFIGYTFFISSYYSIINKKLNMNILVVLSTTLAIALSIYKSIKNNWTYIHGDHLFFETAGTIITLILLGKLLESLAKNKAKSSMDLISKLVPQKVLKKKNNEIIECSLNDLILNDIVIVKNGMLVPIDGKVINGEGWADNSIITGESKPIHIANNYNIFAGTTLVEGYIEILFEKKQEDFMINRIVDLLKNAQSNDIAIQKLVDKITAYFVPFLIMLAIVTFLGWVLYDKYVSERAILNAITTLIIACPCALGLASPIAIIVGSSKAAQNNILFKNGDVIEKLAKANVFVFDKTGTLTHGNIKINSINIKNDTFDKDYILSLLKSLEMKSSHPIAKALINELPNYKTFPVENFTTHTSKGLSGIVNEHKIKVGSNNWLLDKEKPYNKSDNKYFSILNLVIDEVYCGYLELSDTLRENSSTLIEKLNKFKIKTILLSGDDAKPVEYIANMTNIKEYHSKKTVLEKEKIIESLKQEKNTVVMVGDGVNDALALKKADIGITLSSSLDIALEVSDIIITSEDILLIIKAIKIAKKTHFKIKTNLFWAFIYNILSLPLAAFGLLLPQIAAATMMLSSLSVVINSLYFNTKKLS</sequence>
<dbReference type="SFLD" id="SFLDG00002">
    <property type="entry name" value="C1.7:_P-type_atpase_like"/>
    <property type="match status" value="1"/>
</dbReference>
<dbReference type="SUPFAM" id="SSF55008">
    <property type="entry name" value="HMA, heavy metal-associated domain"/>
    <property type="match status" value="1"/>
</dbReference>
<feature type="transmembrane region" description="Helical" evidence="10">
    <location>
        <begin position="337"/>
        <end position="359"/>
    </location>
</feature>
<feature type="transmembrane region" description="Helical" evidence="10">
    <location>
        <begin position="151"/>
        <end position="173"/>
    </location>
</feature>
<dbReference type="GO" id="GO:0005524">
    <property type="term" value="F:ATP binding"/>
    <property type="evidence" value="ECO:0007669"/>
    <property type="project" value="UniProtKB-UniRule"/>
</dbReference>
<evidence type="ECO:0000256" key="5">
    <source>
        <dbReference type="ARBA" id="ARBA00022741"/>
    </source>
</evidence>
<dbReference type="NCBIfam" id="TIGR01512">
    <property type="entry name" value="ATPase-IB2_Cd"/>
    <property type="match status" value="1"/>
</dbReference>